<evidence type="ECO:0000313" key="2">
    <source>
        <dbReference type="Proteomes" id="UP000425960"/>
    </source>
</evidence>
<organism evidence="1 2">
    <name type="scientific">Desulfosarcina ovata subsp. sediminis</name>
    <dbReference type="NCBI Taxonomy" id="885957"/>
    <lineage>
        <taxon>Bacteria</taxon>
        <taxon>Pseudomonadati</taxon>
        <taxon>Thermodesulfobacteriota</taxon>
        <taxon>Desulfobacteria</taxon>
        <taxon>Desulfobacterales</taxon>
        <taxon>Desulfosarcinaceae</taxon>
        <taxon>Desulfosarcina</taxon>
    </lineage>
</organism>
<protein>
    <submittedName>
        <fullName evidence="1">Uncharacterized protein</fullName>
    </submittedName>
</protein>
<evidence type="ECO:0000313" key="1">
    <source>
        <dbReference type="EMBL" id="BBO80969.1"/>
    </source>
</evidence>
<dbReference type="EMBL" id="AP021876">
    <property type="protein sequence ID" value="BBO80969.1"/>
    <property type="molecule type" value="Genomic_DNA"/>
</dbReference>
<reference evidence="1 2" key="1">
    <citation type="submission" date="2019-11" db="EMBL/GenBank/DDBJ databases">
        <title>Comparative genomics of hydrocarbon-degrading Desulfosarcina strains.</title>
        <authorList>
            <person name="Watanabe M."/>
            <person name="Kojima H."/>
            <person name="Fukui M."/>
        </authorList>
    </citation>
    <scope>NUCLEOTIDE SEQUENCE [LARGE SCALE GENOMIC DNA]</scope>
    <source>
        <strain evidence="1 2">28bB2T</strain>
    </source>
</reference>
<dbReference type="RefSeq" id="WP_155321780.1">
    <property type="nucleotide sequence ID" value="NZ_AP021876.1"/>
</dbReference>
<sequence length="88" mass="9815">MNDIESRIAELLKDGWKRQFTINEPRLSEAVEVYLESGFEVHLEPFDPGACESGCDPGAPVNGQTSCSACYEGVEDQFKIIFTRKKAD</sequence>
<dbReference type="AlphaFoldDB" id="A0A5K7ZN21"/>
<dbReference type="Proteomes" id="UP000425960">
    <property type="component" value="Chromosome"/>
</dbReference>
<accession>A0A5K7ZN21</accession>
<name>A0A5K7ZN21_9BACT</name>
<gene>
    <name evidence="1" type="ORF">DSCO28_15350</name>
</gene>
<proteinExistence type="predicted"/>
<dbReference type="KEGG" id="dov:DSCO28_15350"/>